<dbReference type="Gene3D" id="3.40.50.720">
    <property type="entry name" value="NAD(P)-binding Rossmann-like Domain"/>
    <property type="match status" value="1"/>
</dbReference>
<evidence type="ECO:0000313" key="2">
    <source>
        <dbReference type="Proteomes" id="UP001141806"/>
    </source>
</evidence>
<organism evidence="1 2">
    <name type="scientific">Protea cynaroides</name>
    <dbReference type="NCBI Taxonomy" id="273540"/>
    <lineage>
        <taxon>Eukaryota</taxon>
        <taxon>Viridiplantae</taxon>
        <taxon>Streptophyta</taxon>
        <taxon>Embryophyta</taxon>
        <taxon>Tracheophyta</taxon>
        <taxon>Spermatophyta</taxon>
        <taxon>Magnoliopsida</taxon>
        <taxon>Proteales</taxon>
        <taxon>Proteaceae</taxon>
        <taxon>Protea</taxon>
    </lineage>
</organism>
<dbReference type="AlphaFoldDB" id="A0A9Q0HA81"/>
<dbReference type="GO" id="GO:0008654">
    <property type="term" value="P:phospholipid biosynthetic process"/>
    <property type="evidence" value="ECO:0007669"/>
    <property type="project" value="InterPro"/>
</dbReference>
<dbReference type="GO" id="GO:0004512">
    <property type="term" value="F:inositol-3-phosphate synthase activity"/>
    <property type="evidence" value="ECO:0007669"/>
    <property type="project" value="InterPro"/>
</dbReference>
<dbReference type="Pfam" id="PF07994">
    <property type="entry name" value="NAD_binding_5"/>
    <property type="match status" value="1"/>
</dbReference>
<evidence type="ECO:0000313" key="1">
    <source>
        <dbReference type="EMBL" id="KAJ4962413.1"/>
    </source>
</evidence>
<name>A0A9Q0HA81_9MAGN</name>
<sequence>MRIDHRSRAKVGIRLVSSPLLCQFYSSLLLLRNFSSPLPLCNVFFSAAESRRRISSPLPLCNVFFSTAESRQEINLLLSAFRIDNARLVLYVQICRKLSTQDIKLISCRTLHTSAGTWMKMHWIASLSSVELSVMKASRLLLVVQNRRRILCLCWEVHWTDFNLCLSLTNHKATELVHENRNGTYQWIVKPKTVQYEFKTGTRAPKLGVMLVGWGGNNGSTLTAGVIANQE</sequence>
<dbReference type="PANTHER" id="PTHR11510">
    <property type="entry name" value="MYO-INOSITOL-1 PHOSPHATE SYNTHASE"/>
    <property type="match status" value="1"/>
</dbReference>
<comment type="caution">
    <text evidence="1">The sequence shown here is derived from an EMBL/GenBank/DDBJ whole genome shotgun (WGS) entry which is preliminary data.</text>
</comment>
<accession>A0A9Q0HA81</accession>
<dbReference type="SUPFAM" id="SSF51735">
    <property type="entry name" value="NAD(P)-binding Rossmann-fold domains"/>
    <property type="match status" value="1"/>
</dbReference>
<dbReference type="Proteomes" id="UP001141806">
    <property type="component" value="Unassembled WGS sequence"/>
</dbReference>
<reference evidence="1" key="1">
    <citation type="journal article" date="2023" name="Plant J.">
        <title>The genome of the king protea, Protea cynaroides.</title>
        <authorList>
            <person name="Chang J."/>
            <person name="Duong T.A."/>
            <person name="Schoeman C."/>
            <person name="Ma X."/>
            <person name="Roodt D."/>
            <person name="Barker N."/>
            <person name="Li Z."/>
            <person name="Van de Peer Y."/>
            <person name="Mizrachi E."/>
        </authorList>
    </citation>
    <scope>NUCLEOTIDE SEQUENCE</scope>
    <source>
        <tissue evidence="1">Young leaves</tissue>
    </source>
</reference>
<dbReference type="InterPro" id="IPR002587">
    <property type="entry name" value="Myo-inos-1-P_Synthase"/>
</dbReference>
<dbReference type="EMBL" id="JAMYWD010000008">
    <property type="protein sequence ID" value="KAJ4962413.1"/>
    <property type="molecule type" value="Genomic_DNA"/>
</dbReference>
<evidence type="ECO:0008006" key="3">
    <source>
        <dbReference type="Google" id="ProtNLM"/>
    </source>
</evidence>
<gene>
    <name evidence="1" type="ORF">NE237_022352</name>
</gene>
<proteinExistence type="predicted"/>
<keyword evidence="2" id="KW-1185">Reference proteome</keyword>
<dbReference type="InterPro" id="IPR036291">
    <property type="entry name" value="NAD(P)-bd_dom_sf"/>
</dbReference>
<dbReference type="OrthoDB" id="2887at2759"/>
<dbReference type="GO" id="GO:0006021">
    <property type="term" value="P:inositol biosynthetic process"/>
    <property type="evidence" value="ECO:0007669"/>
    <property type="project" value="InterPro"/>
</dbReference>
<protein>
    <recommendedName>
        <fullName evidence="3">Inositol-3-phosphate synthase</fullName>
    </recommendedName>
</protein>